<dbReference type="Proteomes" id="UP001500523">
    <property type="component" value="Unassembled WGS sequence"/>
</dbReference>
<dbReference type="EMBL" id="BAABBF010000005">
    <property type="protein sequence ID" value="GAA3713207.1"/>
    <property type="molecule type" value="Genomic_DNA"/>
</dbReference>
<accession>A0ABP7E4G9</accession>
<comment type="caution">
    <text evidence="2">The sequence shown here is derived from an EMBL/GenBank/DDBJ whole genome shotgun (WGS) entry which is preliminary data.</text>
</comment>
<keyword evidence="3" id="KW-1185">Reference proteome</keyword>
<reference evidence="3" key="1">
    <citation type="journal article" date="2019" name="Int. J. Syst. Evol. Microbiol.">
        <title>The Global Catalogue of Microorganisms (GCM) 10K type strain sequencing project: providing services to taxonomists for standard genome sequencing and annotation.</title>
        <authorList>
            <consortium name="The Broad Institute Genomics Platform"/>
            <consortium name="The Broad Institute Genome Sequencing Center for Infectious Disease"/>
            <person name="Wu L."/>
            <person name="Ma J."/>
        </authorList>
    </citation>
    <scope>NUCLEOTIDE SEQUENCE [LARGE SCALE GENOMIC DNA]</scope>
    <source>
        <strain evidence="3">JCM 17498</strain>
    </source>
</reference>
<name>A0ABP7E4G9_9SPHN</name>
<proteinExistence type="predicted"/>
<organism evidence="2 3">
    <name type="scientific">Sphingomonas cynarae</name>
    <dbReference type="NCBI Taxonomy" id="930197"/>
    <lineage>
        <taxon>Bacteria</taxon>
        <taxon>Pseudomonadati</taxon>
        <taxon>Pseudomonadota</taxon>
        <taxon>Alphaproteobacteria</taxon>
        <taxon>Sphingomonadales</taxon>
        <taxon>Sphingomonadaceae</taxon>
        <taxon>Sphingomonas</taxon>
    </lineage>
</organism>
<gene>
    <name evidence="2" type="ORF">GCM10022268_22490</name>
</gene>
<feature type="compositionally biased region" description="Low complexity" evidence="1">
    <location>
        <begin position="11"/>
        <end position="26"/>
    </location>
</feature>
<evidence type="ECO:0000313" key="2">
    <source>
        <dbReference type="EMBL" id="GAA3713207.1"/>
    </source>
</evidence>
<evidence type="ECO:0008006" key="4">
    <source>
        <dbReference type="Google" id="ProtNLM"/>
    </source>
</evidence>
<sequence>MPDDDLKPLTDADIAPAAPATTATTDFDVDPAHRTNDGGSDTDRTDTDGAKPKLDAKQAIRDGASKAAGQATEKLRAYADDGKERAGSALDQLSQLLTDAAAQVDGKLGEQYGQYARSAADQVQGFADTVRNKDVDALIDDARGFVKASPGVAIGIAAALGFVVARLVQAGVETRDQG</sequence>
<evidence type="ECO:0000256" key="1">
    <source>
        <dbReference type="SAM" id="MobiDB-lite"/>
    </source>
</evidence>
<evidence type="ECO:0000313" key="3">
    <source>
        <dbReference type="Proteomes" id="UP001500523"/>
    </source>
</evidence>
<dbReference type="Gene3D" id="1.20.120.20">
    <property type="entry name" value="Apolipoprotein"/>
    <property type="match status" value="1"/>
</dbReference>
<protein>
    <recommendedName>
        <fullName evidence="4">DUF883 family protein</fullName>
    </recommendedName>
</protein>
<feature type="compositionally biased region" description="Basic and acidic residues" evidence="1">
    <location>
        <begin position="1"/>
        <end position="10"/>
    </location>
</feature>
<feature type="compositionally biased region" description="Basic and acidic residues" evidence="1">
    <location>
        <begin position="30"/>
        <end position="64"/>
    </location>
</feature>
<feature type="region of interest" description="Disordered" evidence="1">
    <location>
        <begin position="1"/>
        <end position="70"/>
    </location>
</feature>
<dbReference type="RefSeq" id="WP_344693492.1">
    <property type="nucleotide sequence ID" value="NZ_BAABBF010000005.1"/>
</dbReference>